<dbReference type="Proteomes" id="UP001648503">
    <property type="component" value="Unassembled WGS sequence"/>
</dbReference>
<keyword evidence="2" id="KW-0732">Signal</keyword>
<dbReference type="EMBL" id="JAFCIX010000470">
    <property type="protein sequence ID" value="KAH6589210.1"/>
    <property type="molecule type" value="Genomic_DNA"/>
</dbReference>
<name>A0ABQ8F097_9FUNG</name>
<proteinExistence type="predicted"/>
<feature type="signal peptide" evidence="2">
    <location>
        <begin position="1"/>
        <end position="22"/>
    </location>
</feature>
<organism evidence="3 4">
    <name type="scientific">Batrachochytrium salamandrivorans</name>
    <dbReference type="NCBI Taxonomy" id="1357716"/>
    <lineage>
        <taxon>Eukaryota</taxon>
        <taxon>Fungi</taxon>
        <taxon>Fungi incertae sedis</taxon>
        <taxon>Chytridiomycota</taxon>
        <taxon>Chytridiomycota incertae sedis</taxon>
        <taxon>Chytridiomycetes</taxon>
        <taxon>Rhizophydiales</taxon>
        <taxon>Rhizophydiales incertae sedis</taxon>
        <taxon>Batrachochytrium</taxon>
    </lineage>
</organism>
<sequence>MISIKSAIAALFIVSSIPLTTADLLRRNDGEEPDSKNVPSNTSELQGPGTNTFEAGQACDTNKDCRVKLSCGRSSKQSQSAKGVCVSAGQPVLNEGEACGGKKEKDGVCSADSECLAPPGSKTGDKECRSTKPFTISASPATATKSYSPKSTYKPKSKVDPPKPPSTKGGYEATPEPKHENLVSSAPGAGYSPSGIIVTAVFMAMTAIML</sequence>
<evidence type="ECO:0000313" key="4">
    <source>
        <dbReference type="Proteomes" id="UP001648503"/>
    </source>
</evidence>
<feature type="region of interest" description="Disordered" evidence="1">
    <location>
        <begin position="27"/>
        <end position="55"/>
    </location>
</feature>
<protein>
    <submittedName>
        <fullName evidence="3">Uncharacterized protein</fullName>
    </submittedName>
</protein>
<feature type="region of interest" description="Disordered" evidence="1">
    <location>
        <begin position="110"/>
        <end position="189"/>
    </location>
</feature>
<evidence type="ECO:0000256" key="2">
    <source>
        <dbReference type="SAM" id="SignalP"/>
    </source>
</evidence>
<comment type="caution">
    <text evidence="3">The sequence shown here is derived from an EMBL/GenBank/DDBJ whole genome shotgun (WGS) entry which is preliminary data.</text>
</comment>
<feature type="compositionally biased region" description="Polar residues" evidence="1">
    <location>
        <begin position="132"/>
        <end position="143"/>
    </location>
</feature>
<feature type="compositionally biased region" description="Polar residues" evidence="1">
    <location>
        <begin position="37"/>
        <end position="54"/>
    </location>
</feature>
<accession>A0ABQ8F097</accession>
<reference evidence="3 4" key="1">
    <citation type="submission" date="2021-02" db="EMBL/GenBank/DDBJ databases">
        <title>Variation within the Batrachochytrium salamandrivorans European outbreak.</title>
        <authorList>
            <person name="Kelly M."/>
            <person name="Pasmans F."/>
            <person name="Shea T.P."/>
            <person name="Munoz J.F."/>
            <person name="Carranza S."/>
            <person name="Cuomo C.A."/>
            <person name="Martel A."/>
        </authorList>
    </citation>
    <scope>NUCLEOTIDE SEQUENCE [LARGE SCALE GENOMIC DNA]</scope>
    <source>
        <strain evidence="3 4">AMFP18/2</strain>
    </source>
</reference>
<evidence type="ECO:0000256" key="1">
    <source>
        <dbReference type="SAM" id="MobiDB-lite"/>
    </source>
</evidence>
<keyword evidence="4" id="KW-1185">Reference proteome</keyword>
<gene>
    <name evidence="3" type="ORF">BASA50_010188</name>
</gene>
<evidence type="ECO:0000313" key="3">
    <source>
        <dbReference type="EMBL" id="KAH6589210.1"/>
    </source>
</evidence>
<feature type="compositionally biased region" description="Low complexity" evidence="1">
    <location>
        <begin position="144"/>
        <end position="154"/>
    </location>
</feature>
<feature type="chain" id="PRO_5047047271" evidence="2">
    <location>
        <begin position="23"/>
        <end position="210"/>
    </location>
</feature>